<dbReference type="InterPro" id="IPR046338">
    <property type="entry name" value="GAIN_dom_sf"/>
</dbReference>
<dbReference type="InterPro" id="IPR009030">
    <property type="entry name" value="Growth_fac_rcpt_cys_sf"/>
</dbReference>
<feature type="disulfide bond" evidence="4">
    <location>
        <begin position="1129"/>
        <end position="1138"/>
    </location>
</feature>
<feature type="domain" description="EGF-like" evidence="9">
    <location>
        <begin position="1100"/>
        <end position="1139"/>
    </location>
</feature>
<dbReference type="SUPFAM" id="SSF57184">
    <property type="entry name" value="Growth factor receptor domain"/>
    <property type="match status" value="1"/>
</dbReference>
<dbReference type="Pfam" id="PF02010">
    <property type="entry name" value="REJ"/>
    <property type="match status" value="1"/>
</dbReference>
<keyword evidence="2" id="KW-0677">Repeat</keyword>
<feature type="repeat" description="RCC1" evidence="5">
    <location>
        <begin position="770"/>
        <end position="823"/>
    </location>
</feature>
<dbReference type="SMART" id="SM00181">
    <property type="entry name" value="EGF"/>
    <property type="match status" value="6"/>
</dbReference>
<keyword evidence="3 4" id="KW-1015">Disulfide bond</keyword>
<dbReference type="InterPro" id="IPR051625">
    <property type="entry name" value="Signaling_Regulatory_Domain"/>
</dbReference>
<dbReference type="InterPro" id="IPR013783">
    <property type="entry name" value="Ig-like_fold"/>
</dbReference>
<dbReference type="Gene3D" id="2.60.120.200">
    <property type="match status" value="2"/>
</dbReference>
<proteinExistence type="predicted"/>
<evidence type="ECO:0000256" key="1">
    <source>
        <dbReference type="ARBA" id="ARBA00022729"/>
    </source>
</evidence>
<dbReference type="InterPro" id="IPR013111">
    <property type="entry name" value="EGF_extracell"/>
</dbReference>
<evidence type="ECO:0000256" key="5">
    <source>
        <dbReference type="PROSITE-ProRule" id="PRU00235"/>
    </source>
</evidence>
<sequence>MTSSFAPCKYKSNSYSPTFNVFYPMGPRVLFFVLLLLLLALNTPKPCHAIPSSLCPSTGLIFYYDGSSLSDQCQQNNFGSPTNAIPQVSVMQGPQLPSRTDSSSNDAINFDQDYVDVLKSSPLIAPHLHLTLSFWVKSSVTGATQTIFSYASDFKMDIFAVQLINQDTFRMILVGINLDLDLAVASLDWSKWNHFTLSLDLEFREMKLYINGDQFATENLRHFASFPMGNTASDGANLFALGSRFRTPGQSTGTTPYQGHLDEIALYNRVLNGTEVSELFHNVGKPIFDSALSRELRWCYNVQGLRNQLGAPCSGRGLCTSFDTCSCNEGMLSYKCQNALQVSEYSSCPVNIISWWRAEGNTLDTCGRNNPEGWTNIRYSEGKIGLAFDTNSLDIVDSIVYINPLSTGFPLSEFTLSFWSKKTQGDTGMRFVFGYYLETQNPNNMLVGYSESNLVVYIHGKSTTVLFPPDVDPFDWLYISVTWTSTTGDIVFYLNGKNVSTVPDVKTGFQMEGGGSVMMMNEMDCMGGCSADFQQFRGFVDEFVLYKEALTHEEVQTLYENDGIIFNNCFGLFEVDPNVCSIRGICEGLDRCRCTPPFMGEQCSDTHDGFVIQTFGSGQQGQNGLHYLMDYNYAGSIKRDGSLLNKKIYHIGCGSYHCVVSTEDDYLLGFGANLNGSLGVGDAMMRSSAVEVLSMRGVPVQAICGRASGTLVLARNNTLIAFGSGSALGNGQSTDQHTPVLVDMSGVLFGEKISSIHCGHEHHYVLSQNGFVFSWGAVGMNLGYNPLGNSSMSETTTPIQVSLPGQAVVVASGDHHALALTLDNAVYVWGSSSSGQSGLGISNIVVPVQIPFFDGMDVLLIAAGGSASFVMTNDTDQRNIWAFGRGTDGNLGTGDFNSETMPVQIDDSPLANCTISSIVPSFQNTYILCVDGSVFSSGASTFGALGDRSTTPRSLFGAISYNPVEHKRYDKISAKRNGLLLKEAAYCDSIISLNTQVCNGRGKCVNPDVCECQDGWHGQFCEIPFCESISASDEKVCRRRGQCIHHNKCMCEAGYSGDNCELFECFGVSRGSEHVCNSHGTCVDIDQCVCSAGFTAPSCAIHSCFSFWEDEEGVCSNHGSCVSKDSCECMEGYFGNVCQLEEGRKPVAVVRAPSDVGLCDDIFLDGSRSYGSGLTFSWSVVENEPAVAQFLSLSSSAVLSISSSLLSTFGSLTFVLRLSNDQGYSDDKSTASVVVRRWAVSSPVLLFQSLQSWKVRRSAQFEVIASATAVDCQKSSLGTIQYSWNQVSGQTISMSDTTSPRLTFPAFHFPQEGVFEFDLTASVAGASTTQRVTVDIVAQPLRAIIAGGSARTHYSALVLTLDASPSFDPDQISGSETFSWDCVLDERPGTPCNVSSLPSERAIHLAGNTLESGLQYRFTVTYAKDSRVSNASVVVQVTATQSPFVELAVSQFTVNPQEVVNIIPVSESDISILDRSWSVLQGSGFSVSRKTVVSGTWDELLTRGELSIAPFALEASNRYTLQYSVTNGRGIGYSRTAVQVRSPPRFAKLVSSAMTGAQFETQFTLYIHSAENHETALLFRFEYTNPLTGRSTLLKDYGPQNIVYGIVFPFSGEILVQGFVKDSFGAVFSAELTLTVEPKSLTADQEDQDIVVKKAVSLLVGGTSTQNLFSATDILNFYGNQSHVIHLPSRKALRKTILSSMDSLSLDDQFELMQRLTAVSAEIDESFTSTAITMLHDKACHASPSSTMISMGTAESMLFSFSQLMDAAQHDDFRPMIPIQVSENGHKSMQCISSLLRANLVNGQVASEVQSNHFGLLLFQDTYGVIQKMADNSAFIGSGSVSGKTRVKLSTEIGAVNGLTAHDTVSVELFSFDYDFFSNVQQVDRLGQILELNIYDAQTQQLLDVHSLSDGIVLQFGGLFNVSSSLSEGKLFVQEGGIYKKGVARYWDESTASWRTDGCVVMDSFKDRIYVTCNHTTMFGVFAECFENCNETSPTNSYFWIMFVVLGIASGCMVCGLSSCCVASLSCVCPCLFVKYRRNKEMQKVYQDRYEKSLMKAYMAAAADELILKEDERFVGKVDVRQKRQSTNQVSFDNWTDAGGMEAKNAGSGE</sequence>
<dbReference type="Gene3D" id="2.130.10.30">
    <property type="entry name" value="Regulator of chromosome condensation 1/beta-lactamase-inhibitor protein II"/>
    <property type="match status" value="2"/>
</dbReference>
<keyword evidence="1 8" id="KW-0732">Signal</keyword>
<evidence type="ECO:0008006" key="12">
    <source>
        <dbReference type="Google" id="ProtNLM"/>
    </source>
</evidence>
<evidence type="ECO:0000256" key="7">
    <source>
        <dbReference type="SAM" id="Phobius"/>
    </source>
</evidence>
<dbReference type="PROSITE" id="PS50012">
    <property type="entry name" value="RCC1_3"/>
    <property type="match status" value="3"/>
</dbReference>
<feature type="disulfide bond" evidence="4">
    <location>
        <begin position="1051"/>
        <end position="1060"/>
    </location>
</feature>
<dbReference type="PANTHER" id="PTHR22872">
    <property type="entry name" value="BTK-BINDING PROTEIN-RELATED"/>
    <property type="match status" value="1"/>
</dbReference>
<dbReference type="PROSITE" id="PS00022">
    <property type="entry name" value="EGF_1"/>
    <property type="match status" value="3"/>
</dbReference>
<dbReference type="SMART" id="SM00159">
    <property type="entry name" value="PTX"/>
    <property type="match status" value="1"/>
</dbReference>
<feature type="chain" id="PRO_5030608924" description="Staphylococcus aureus surface protein A" evidence="8">
    <location>
        <begin position="50"/>
        <end position="2110"/>
    </location>
</feature>
<dbReference type="InterPro" id="IPR001759">
    <property type="entry name" value="PTX_dom"/>
</dbReference>
<dbReference type="Pfam" id="PF13385">
    <property type="entry name" value="Laminin_G_3"/>
    <property type="match status" value="1"/>
</dbReference>
<dbReference type="Gene3D" id="2.60.220.50">
    <property type="match status" value="1"/>
</dbReference>
<dbReference type="CDD" id="cd00054">
    <property type="entry name" value="EGF_CA"/>
    <property type="match status" value="2"/>
</dbReference>
<dbReference type="Pfam" id="PF00354">
    <property type="entry name" value="Pentaxin"/>
    <property type="match status" value="1"/>
</dbReference>
<evidence type="ECO:0000313" key="11">
    <source>
        <dbReference type="EMBL" id="CAD9086309.1"/>
    </source>
</evidence>
<evidence type="ECO:0000256" key="4">
    <source>
        <dbReference type="PROSITE-ProRule" id="PRU00076"/>
    </source>
</evidence>
<feature type="region of interest" description="Disordered" evidence="6">
    <location>
        <begin position="2091"/>
        <end position="2110"/>
    </location>
</feature>
<dbReference type="InterPro" id="IPR013320">
    <property type="entry name" value="ConA-like_dom_sf"/>
</dbReference>
<dbReference type="Gene3D" id="2.10.25.10">
    <property type="entry name" value="Laminin"/>
    <property type="match status" value="3"/>
</dbReference>
<feature type="signal peptide" evidence="8">
    <location>
        <begin position="1"/>
        <end position="49"/>
    </location>
</feature>
<feature type="disulfide bond" evidence="4">
    <location>
        <begin position="594"/>
        <end position="603"/>
    </location>
</feature>
<evidence type="ECO:0000259" key="10">
    <source>
        <dbReference type="PROSITE" id="PS51828"/>
    </source>
</evidence>
<dbReference type="InterPro" id="IPR006558">
    <property type="entry name" value="LamG-like"/>
</dbReference>
<name>A0A7S1PI47_9EUKA</name>
<dbReference type="InterPro" id="IPR000742">
    <property type="entry name" value="EGF"/>
</dbReference>
<dbReference type="SUPFAM" id="SSF50985">
    <property type="entry name" value="RCC1/BLIP-II"/>
    <property type="match status" value="2"/>
</dbReference>
<gene>
    <name evidence="11" type="ORF">PCOS0759_LOCUS9563</name>
</gene>
<organism evidence="11">
    <name type="scientific">Percolomonas cosmopolitus</name>
    <dbReference type="NCBI Taxonomy" id="63605"/>
    <lineage>
        <taxon>Eukaryota</taxon>
        <taxon>Discoba</taxon>
        <taxon>Heterolobosea</taxon>
        <taxon>Tetramitia</taxon>
        <taxon>Eutetramitia</taxon>
        <taxon>Percolomonadidae</taxon>
        <taxon>Percolomonas</taxon>
    </lineage>
</organism>
<feature type="domain" description="Pentraxin (PTX)" evidence="10">
    <location>
        <begin position="384"/>
        <end position="594"/>
    </location>
</feature>
<dbReference type="InterPro" id="IPR000408">
    <property type="entry name" value="Reg_chr_condens"/>
</dbReference>
<keyword evidence="7" id="KW-1133">Transmembrane helix</keyword>
<dbReference type="Gene3D" id="2.60.40.10">
    <property type="entry name" value="Immunoglobulins"/>
    <property type="match status" value="1"/>
</dbReference>
<evidence type="ECO:0000256" key="8">
    <source>
        <dbReference type="SAM" id="SignalP"/>
    </source>
</evidence>
<feature type="repeat" description="RCC1" evidence="5">
    <location>
        <begin position="878"/>
        <end position="931"/>
    </location>
</feature>
<dbReference type="PROSITE" id="PS50026">
    <property type="entry name" value="EGF_3"/>
    <property type="match status" value="3"/>
</dbReference>
<feature type="transmembrane region" description="Helical" evidence="7">
    <location>
        <begin position="2000"/>
        <end position="2033"/>
    </location>
</feature>
<accession>A0A7S1PI47</accession>
<reference evidence="11" key="1">
    <citation type="submission" date="2021-01" db="EMBL/GenBank/DDBJ databases">
        <authorList>
            <person name="Corre E."/>
            <person name="Pelletier E."/>
            <person name="Niang G."/>
            <person name="Scheremetjew M."/>
            <person name="Finn R."/>
            <person name="Kale V."/>
            <person name="Holt S."/>
            <person name="Cochrane G."/>
            <person name="Meng A."/>
            <person name="Brown T."/>
            <person name="Cohen L."/>
        </authorList>
    </citation>
    <scope>NUCLEOTIDE SEQUENCE</scope>
    <source>
        <strain evidence="11">WS</strain>
    </source>
</reference>
<evidence type="ECO:0000256" key="6">
    <source>
        <dbReference type="SAM" id="MobiDB-lite"/>
    </source>
</evidence>
<evidence type="ECO:0000256" key="2">
    <source>
        <dbReference type="ARBA" id="ARBA00022737"/>
    </source>
</evidence>
<dbReference type="SUPFAM" id="SSF49899">
    <property type="entry name" value="Concanavalin A-like lectins/glucanases"/>
    <property type="match status" value="2"/>
</dbReference>
<feature type="domain" description="EGF-like" evidence="9">
    <location>
        <begin position="1022"/>
        <end position="1061"/>
    </location>
</feature>
<evidence type="ECO:0000256" key="3">
    <source>
        <dbReference type="ARBA" id="ARBA00023157"/>
    </source>
</evidence>
<dbReference type="EMBL" id="HBGD01011556">
    <property type="protein sequence ID" value="CAD9086309.1"/>
    <property type="molecule type" value="Transcribed_RNA"/>
</dbReference>
<dbReference type="PROSITE" id="PS01186">
    <property type="entry name" value="EGF_2"/>
    <property type="match status" value="3"/>
</dbReference>
<protein>
    <recommendedName>
        <fullName evidence="12">Staphylococcus aureus surface protein A</fullName>
    </recommendedName>
</protein>
<dbReference type="Pfam" id="PF07974">
    <property type="entry name" value="EGF_2"/>
    <property type="match status" value="2"/>
</dbReference>
<dbReference type="PROSITE" id="PS51828">
    <property type="entry name" value="PTX_2"/>
    <property type="match status" value="1"/>
</dbReference>
<feature type="repeat" description="RCC1" evidence="5">
    <location>
        <begin position="824"/>
        <end position="874"/>
    </location>
</feature>
<dbReference type="InterPro" id="IPR002859">
    <property type="entry name" value="PKD/REJ-like"/>
</dbReference>
<dbReference type="InterPro" id="IPR009091">
    <property type="entry name" value="RCC1/BLIP-II"/>
</dbReference>
<dbReference type="Pfam" id="PF13540">
    <property type="entry name" value="RCC1_2"/>
    <property type="match status" value="1"/>
</dbReference>
<comment type="caution">
    <text evidence="4">Lacks conserved residue(s) required for the propagation of feature annotation.</text>
</comment>
<feature type="domain" description="EGF-like" evidence="9">
    <location>
        <begin position="571"/>
        <end position="604"/>
    </location>
</feature>
<dbReference type="SMART" id="SM00560">
    <property type="entry name" value="LamGL"/>
    <property type="match status" value="2"/>
</dbReference>
<keyword evidence="4" id="KW-0245">EGF-like domain</keyword>
<evidence type="ECO:0000259" key="9">
    <source>
        <dbReference type="PROSITE" id="PS50026"/>
    </source>
</evidence>
<keyword evidence="7" id="KW-0812">Transmembrane</keyword>
<dbReference type="PROSITE" id="PS00626">
    <property type="entry name" value="RCC1_2"/>
    <property type="match status" value="1"/>
</dbReference>
<keyword evidence="7" id="KW-0472">Membrane</keyword>